<name>A0A0G4MHJ4_VERLO</name>
<gene>
    <name evidence="2" type="ORF">BN1708_019297</name>
</gene>
<evidence type="ECO:0000313" key="3">
    <source>
        <dbReference type="Proteomes" id="UP000044602"/>
    </source>
</evidence>
<organism evidence="2 3">
    <name type="scientific">Verticillium longisporum</name>
    <name type="common">Verticillium dahliae var. longisporum</name>
    <dbReference type="NCBI Taxonomy" id="100787"/>
    <lineage>
        <taxon>Eukaryota</taxon>
        <taxon>Fungi</taxon>
        <taxon>Dikarya</taxon>
        <taxon>Ascomycota</taxon>
        <taxon>Pezizomycotina</taxon>
        <taxon>Sordariomycetes</taxon>
        <taxon>Hypocreomycetidae</taxon>
        <taxon>Glomerellales</taxon>
        <taxon>Plectosphaerellaceae</taxon>
        <taxon>Verticillium</taxon>
    </lineage>
</organism>
<sequence length="36" mass="4070">PGHLHGPPDHRIQHGRGLPDRGRDHHGDHLPSRQAR</sequence>
<evidence type="ECO:0000256" key="1">
    <source>
        <dbReference type="SAM" id="MobiDB-lite"/>
    </source>
</evidence>
<protein>
    <submittedName>
        <fullName evidence="2">Uncharacterized protein</fullName>
    </submittedName>
</protein>
<feature type="region of interest" description="Disordered" evidence="1">
    <location>
        <begin position="1"/>
        <end position="36"/>
    </location>
</feature>
<dbReference type="EMBL" id="CVQH01022626">
    <property type="protein sequence ID" value="CRK33721.1"/>
    <property type="molecule type" value="Genomic_DNA"/>
</dbReference>
<reference evidence="2 3" key="1">
    <citation type="submission" date="2015-05" db="EMBL/GenBank/DDBJ databases">
        <authorList>
            <person name="Wang D.B."/>
            <person name="Wang M."/>
        </authorList>
    </citation>
    <scope>NUCLEOTIDE SEQUENCE [LARGE SCALE GENOMIC DNA]</scope>
    <source>
        <strain evidence="2">VL1</strain>
    </source>
</reference>
<evidence type="ECO:0000313" key="2">
    <source>
        <dbReference type="EMBL" id="CRK33721.1"/>
    </source>
</evidence>
<dbReference type="AlphaFoldDB" id="A0A0G4MHJ4"/>
<keyword evidence="3" id="KW-1185">Reference proteome</keyword>
<feature type="non-terminal residue" evidence="2">
    <location>
        <position position="1"/>
    </location>
</feature>
<accession>A0A0G4MHJ4</accession>
<dbReference type="Proteomes" id="UP000044602">
    <property type="component" value="Unassembled WGS sequence"/>
</dbReference>
<proteinExistence type="predicted"/>